<feature type="compositionally biased region" description="Pro residues" evidence="1">
    <location>
        <begin position="57"/>
        <end position="75"/>
    </location>
</feature>
<organism evidence="3 4">
    <name type="scientific">Trapa incisa</name>
    <dbReference type="NCBI Taxonomy" id="236973"/>
    <lineage>
        <taxon>Eukaryota</taxon>
        <taxon>Viridiplantae</taxon>
        <taxon>Streptophyta</taxon>
        <taxon>Embryophyta</taxon>
        <taxon>Tracheophyta</taxon>
        <taxon>Spermatophyta</taxon>
        <taxon>Magnoliopsida</taxon>
        <taxon>eudicotyledons</taxon>
        <taxon>Gunneridae</taxon>
        <taxon>Pentapetalae</taxon>
        <taxon>rosids</taxon>
        <taxon>malvids</taxon>
        <taxon>Myrtales</taxon>
        <taxon>Lythraceae</taxon>
        <taxon>Trapa</taxon>
    </lineage>
</organism>
<dbReference type="InterPro" id="IPR039923">
    <property type="entry name" value="Protodermal_1"/>
</dbReference>
<dbReference type="PANTHER" id="PTHR33210:SF18">
    <property type="entry name" value="PROTODERMAL FACTOR 1"/>
    <property type="match status" value="1"/>
</dbReference>
<evidence type="ECO:0000313" key="3">
    <source>
        <dbReference type="EMBL" id="KAK4777446.1"/>
    </source>
</evidence>
<gene>
    <name evidence="3" type="ORF">SAY87_017633</name>
</gene>
<dbReference type="EMBL" id="JAXIOK010000002">
    <property type="protein sequence ID" value="KAK4777446.1"/>
    <property type="molecule type" value="Genomic_DNA"/>
</dbReference>
<feature type="signal peptide" evidence="2">
    <location>
        <begin position="1"/>
        <end position="16"/>
    </location>
</feature>
<accession>A0AAN7L1Z0</accession>
<sequence length="269" mass="27994">MKLFAAVFCLLALSSTVPVMPARLGLGDNKSYYPPDGTPPPVPVHHGSPPQGSSPPYHNPTPTPPVNCEPPPPPANCESPPSYVPTPSTPTYSPPSGGGGSYTPPPYSGGGTPPYSGGGTPPYSGGGTPPTPIFTPGTPTTPTTPIPFDPNTPFPGTCNYWRNNPMVIWGLVGWYATIGNVFGGFPTVAGFPSNFNLLQALSNTRNDGYGALFREGTASLLNSMASTSFPFTTPQVRKDFVSALDSNGAALAQSEVFRTANEGHFKPRA</sequence>
<feature type="region of interest" description="Disordered" evidence="1">
    <location>
        <begin position="31"/>
        <end position="150"/>
    </location>
</feature>
<dbReference type="PANTHER" id="PTHR33210">
    <property type="entry name" value="PROTODERMAL FACTOR 1"/>
    <property type="match status" value="1"/>
</dbReference>
<evidence type="ECO:0000256" key="1">
    <source>
        <dbReference type="SAM" id="MobiDB-lite"/>
    </source>
</evidence>
<reference evidence="3 4" key="1">
    <citation type="journal article" date="2023" name="Hortic Res">
        <title>Pangenome of water caltrop reveals structural variations and asymmetric subgenome divergence after allopolyploidization.</title>
        <authorList>
            <person name="Zhang X."/>
            <person name="Chen Y."/>
            <person name="Wang L."/>
            <person name="Yuan Y."/>
            <person name="Fang M."/>
            <person name="Shi L."/>
            <person name="Lu R."/>
            <person name="Comes H.P."/>
            <person name="Ma Y."/>
            <person name="Chen Y."/>
            <person name="Huang G."/>
            <person name="Zhou Y."/>
            <person name="Zheng Z."/>
            <person name="Qiu Y."/>
        </authorList>
    </citation>
    <scope>NUCLEOTIDE SEQUENCE [LARGE SCALE GENOMIC DNA]</scope>
    <source>
        <tissue evidence="3">Roots</tissue>
    </source>
</reference>
<dbReference type="AlphaFoldDB" id="A0AAN7L1Z0"/>
<evidence type="ECO:0008006" key="5">
    <source>
        <dbReference type="Google" id="ProtNLM"/>
    </source>
</evidence>
<evidence type="ECO:0000256" key="2">
    <source>
        <dbReference type="SAM" id="SignalP"/>
    </source>
</evidence>
<feature type="compositionally biased region" description="Gly residues" evidence="1">
    <location>
        <begin position="108"/>
        <end position="128"/>
    </location>
</feature>
<proteinExistence type="predicted"/>
<feature type="compositionally biased region" description="Low complexity" evidence="1">
    <location>
        <begin position="44"/>
        <end position="56"/>
    </location>
</feature>
<evidence type="ECO:0000313" key="4">
    <source>
        <dbReference type="Proteomes" id="UP001345219"/>
    </source>
</evidence>
<name>A0AAN7L1Z0_9MYRT</name>
<comment type="caution">
    <text evidence="3">The sequence shown here is derived from an EMBL/GenBank/DDBJ whole genome shotgun (WGS) entry which is preliminary data.</text>
</comment>
<dbReference type="Proteomes" id="UP001345219">
    <property type="component" value="Chromosome 14"/>
</dbReference>
<keyword evidence="4" id="KW-1185">Reference proteome</keyword>
<protein>
    <recommendedName>
        <fullName evidence="5">Protodermal factor 1</fullName>
    </recommendedName>
</protein>
<dbReference type="PRINTS" id="PR01217">
    <property type="entry name" value="PRICHEXTENSN"/>
</dbReference>
<feature type="chain" id="PRO_5042946823" description="Protodermal factor 1" evidence="2">
    <location>
        <begin position="17"/>
        <end position="269"/>
    </location>
</feature>
<keyword evidence="2" id="KW-0732">Signal</keyword>